<accession>A0AA85BND3</accession>
<evidence type="ECO:0000256" key="1">
    <source>
        <dbReference type="SAM" id="MobiDB-lite"/>
    </source>
</evidence>
<dbReference type="Proteomes" id="UP000050791">
    <property type="component" value="Unassembled WGS sequence"/>
</dbReference>
<reference evidence="4" key="1">
    <citation type="submission" date="2023-11" db="UniProtKB">
        <authorList>
            <consortium name="WormBaseParasite"/>
        </authorList>
    </citation>
    <scope>IDENTIFICATION</scope>
</reference>
<feature type="region of interest" description="Disordered" evidence="1">
    <location>
        <begin position="48"/>
        <end position="72"/>
    </location>
</feature>
<feature type="domain" description="Cyclin N-terminal" evidence="2">
    <location>
        <begin position="171"/>
        <end position="302"/>
    </location>
</feature>
<feature type="compositionally biased region" description="Polar residues" evidence="1">
    <location>
        <begin position="62"/>
        <end position="72"/>
    </location>
</feature>
<dbReference type="Pfam" id="PF00134">
    <property type="entry name" value="Cyclin_N"/>
    <property type="match status" value="1"/>
</dbReference>
<dbReference type="InterPro" id="IPR036915">
    <property type="entry name" value="Cyclin-like_sf"/>
</dbReference>
<dbReference type="PANTHER" id="PTHR10177">
    <property type="entry name" value="CYCLINS"/>
    <property type="match status" value="1"/>
</dbReference>
<organism evidence="3 4">
    <name type="scientific">Schistosoma mattheei</name>
    <dbReference type="NCBI Taxonomy" id="31246"/>
    <lineage>
        <taxon>Eukaryota</taxon>
        <taxon>Metazoa</taxon>
        <taxon>Spiralia</taxon>
        <taxon>Lophotrochozoa</taxon>
        <taxon>Platyhelminthes</taxon>
        <taxon>Trematoda</taxon>
        <taxon>Digenea</taxon>
        <taxon>Strigeidida</taxon>
        <taxon>Schistosomatoidea</taxon>
        <taxon>Schistosomatidae</taxon>
        <taxon>Schistosoma</taxon>
    </lineage>
</organism>
<name>A0AA85BND3_9TREM</name>
<dbReference type="AlphaFoldDB" id="A0AA85BND3"/>
<dbReference type="WBParaSite" id="SMTH1_68930.1">
    <property type="protein sequence ID" value="SMTH1_68930.1"/>
    <property type="gene ID" value="SMTH1_68930"/>
</dbReference>
<sequence length="502" mass="57185">MAKVFNQHQQSFSSQTTHSNNNGCVASFYTAKSRFNFLRAPKRTISQYRRYPSRIRRAQKYDPNSVSSGNDSQKSNIIDILCDTADSKQTVHKIFMNQYPSHITSDYKRSRPELNGQSNENLEDISISTPAACYLRPLQPKNNLRSDLSKICHSHIVCKLSSLDNDRLQDLLSKEFIYQPNNAFLYYVNPEVDDKVDAVLRNEAVHNLRFLHNSFFNLSTETFCKAVNLIDRFIVKVKVKPKYMACVAAASYCAVCKLSSSNNKNVILPNPETMVHITRCGGNAADLLRMEEILDSKLSHDLDGVNAFDFLQLFIDCVTKSKDIMEDELINAGLNMSSYLRESDIEKVSETINITSSVQKSDEVRKNLVTARQKDFSWKALVYKRLGTVMEIALCSLEVYRFRPVCLALGILAQVGIEGLLPLADLCGVDWFDVCECANLVGQLYELYYRDPPPSSRRRTGLFVTRRQFRVGYSSPTPLDTISEDYEPVEEDEWLLPLLFEP</sequence>
<evidence type="ECO:0000259" key="2">
    <source>
        <dbReference type="Pfam" id="PF00134"/>
    </source>
</evidence>
<proteinExistence type="predicted"/>
<dbReference type="InterPro" id="IPR006671">
    <property type="entry name" value="Cyclin_N"/>
</dbReference>
<dbReference type="InterPro" id="IPR039361">
    <property type="entry name" value="Cyclin"/>
</dbReference>
<dbReference type="SUPFAM" id="SSF47954">
    <property type="entry name" value="Cyclin-like"/>
    <property type="match status" value="1"/>
</dbReference>
<dbReference type="Gene3D" id="1.10.472.10">
    <property type="entry name" value="Cyclin-like"/>
    <property type="match status" value="2"/>
</dbReference>
<evidence type="ECO:0000313" key="4">
    <source>
        <dbReference type="WBParaSite" id="SMTH1_68930.1"/>
    </source>
</evidence>
<evidence type="ECO:0000313" key="3">
    <source>
        <dbReference type="Proteomes" id="UP000050791"/>
    </source>
</evidence>
<protein>
    <submittedName>
        <fullName evidence="4">Cyclin N-terminal domain-containing protein</fullName>
    </submittedName>
</protein>